<proteinExistence type="predicted"/>
<dbReference type="AlphaFoldDB" id="A0A081BS39"/>
<dbReference type="Gene3D" id="3.40.190.10">
    <property type="entry name" value="Periplasmic binding protein-like II"/>
    <property type="match status" value="2"/>
</dbReference>
<dbReference type="PANTHER" id="PTHR43649">
    <property type="entry name" value="ARABINOSE-BINDING PROTEIN-RELATED"/>
    <property type="match status" value="1"/>
</dbReference>
<evidence type="ECO:0000313" key="4">
    <source>
        <dbReference type="Proteomes" id="UP000030700"/>
    </source>
</evidence>
<dbReference type="SUPFAM" id="SSF53850">
    <property type="entry name" value="Periplasmic binding protein-like II"/>
    <property type="match status" value="1"/>
</dbReference>
<dbReference type="HOGENOM" id="CLU_031285_10_5_0"/>
<feature type="signal peptide" evidence="2">
    <location>
        <begin position="1"/>
        <end position="23"/>
    </location>
</feature>
<feature type="chain" id="PRO_5001755262" evidence="2">
    <location>
        <begin position="24"/>
        <end position="415"/>
    </location>
</feature>
<evidence type="ECO:0000256" key="1">
    <source>
        <dbReference type="SAM" id="MobiDB-lite"/>
    </source>
</evidence>
<dbReference type="Pfam" id="PF01547">
    <property type="entry name" value="SBP_bac_1"/>
    <property type="match status" value="1"/>
</dbReference>
<dbReference type="PANTHER" id="PTHR43649:SF12">
    <property type="entry name" value="DIACETYLCHITOBIOSE BINDING PROTEIN DASA"/>
    <property type="match status" value="1"/>
</dbReference>
<protein>
    <submittedName>
        <fullName evidence="3">Extracellular solute-binding protein family 1</fullName>
    </submittedName>
</protein>
<feature type="region of interest" description="Disordered" evidence="1">
    <location>
        <begin position="393"/>
        <end position="415"/>
    </location>
</feature>
<dbReference type="EMBL" id="DF820460">
    <property type="protein sequence ID" value="GAK54220.1"/>
    <property type="molecule type" value="Genomic_DNA"/>
</dbReference>
<reference evidence="3 4" key="1">
    <citation type="journal article" date="2015" name="PeerJ">
        <title>First genomic representation of candidate bacterial phylum KSB3 points to enhanced environmental sensing as a trigger of wastewater bulking.</title>
        <authorList>
            <person name="Sekiguchi Y."/>
            <person name="Ohashi A."/>
            <person name="Parks D.H."/>
            <person name="Yamauchi T."/>
            <person name="Tyson G.W."/>
            <person name="Hugenholtz P."/>
        </authorList>
    </citation>
    <scope>NUCLEOTIDE SEQUENCE [LARGE SCALE GENOMIC DNA]</scope>
</reference>
<accession>A0A081BS39</accession>
<sequence length="415" mass="45951">MKSRMYITFSVLMLALRAFSAQAQKPAEPTSLRIIYAAQAGSQSDDLRVFANLFQELSGIAVRIDTVSYQELYAKIVAADAPYDVAAFDQLWLASLLKQGRLAPLDEYLSAAMRKDIAPTLWKAFREQKQTWAMPLLVNVQLFYYNAAMLEKIGLTDPPANLEEMVDQMLQLKKEGVVEYPWTDAWRTGEELVAEYTWLLGAFGGELFNDDGQPTFASDAGVKALQFMVSLLDKQLANPKVLTNDDIAAKDDFITGQAAFTSNWTFLQGQINAANSTVKDQAKMMLIPVARGVSAKSSSVSAMQGIGILAASQQKEAAWKWISFVTSPIAQRAYRSEMPIWTSVQTSADINMLDPLMATKLAQLETVHYRPKRADYPQVSQILQQHLSAALRGETPPSDALKQAKEEIDALTTGK</sequence>
<dbReference type="Proteomes" id="UP000030700">
    <property type="component" value="Unassembled WGS sequence"/>
</dbReference>
<keyword evidence="2" id="KW-0732">Signal</keyword>
<keyword evidence="4" id="KW-1185">Reference proteome</keyword>
<name>A0A081BS39_9BACT</name>
<gene>
    <name evidence="3" type="ORF">U14_05499</name>
</gene>
<evidence type="ECO:0000313" key="3">
    <source>
        <dbReference type="EMBL" id="GAK54220.1"/>
    </source>
</evidence>
<dbReference type="STRING" id="1499966.U14_05499"/>
<organism evidence="3 4">
    <name type="scientific">Candidatus Moduliflexus flocculans</name>
    <dbReference type="NCBI Taxonomy" id="1499966"/>
    <lineage>
        <taxon>Bacteria</taxon>
        <taxon>Candidatus Moduliflexota</taxon>
        <taxon>Candidatus Moduliflexia</taxon>
        <taxon>Candidatus Moduliflexales</taxon>
        <taxon>Candidatus Moduliflexaceae</taxon>
    </lineage>
</organism>
<dbReference type="InterPro" id="IPR006059">
    <property type="entry name" value="SBP"/>
</dbReference>
<evidence type="ECO:0000256" key="2">
    <source>
        <dbReference type="SAM" id="SignalP"/>
    </source>
</evidence>
<dbReference type="InterPro" id="IPR050490">
    <property type="entry name" value="Bact_solute-bd_prot1"/>
</dbReference>